<evidence type="ECO:0000256" key="3">
    <source>
        <dbReference type="ARBA" id="ARBA00022640"/>
    </source>
</evidence>
<organism evidence="4 5">
    <name type="scientific">Sphenostylis stenocarpa</name>
    <dbReference type="NCBI Taxonomy" id="92480"/>
    <lineage>
        <taxon>Eukaryota</taxon>
        <taxon>Viridiplantae</taxon>
        <taxon>Streptophyta</taxon>
        <taxon>Embryophyta</taxon>
        <taxon>Tracheophyta</taxon>
        <taxon>Spermatophyta</taxon>
        <taxon>Magnoliopsida</taxon>
        <taxon>eudicotyledons</taxon>
        <taxon>Gunneridae</taxon>
        <taxon>Pentapetalae</taxon>
        <taxon>rosids</taxon>
        <taxon>fabids</taxon>
        <taxon>Fabales</taxon>
        <taxon>Fabaceae</taxon>
        <taxon>Papilionoideae</taxon>
        <taxon>50 kb inversion clade</taxon>
        <taxon>NPAAA clade</taxon>
        <taxon>indigoferoid/millettioid clade</taxon>
        <taxon>Phaseoleae</taxon>
        <taxon>Sphenostylis</taxon>
    </lineage>
</organism>
<dbReference type="EMBL" id="OY731400">
    <property type="protein sequence ID" value="CAJ1938728.1"/>
    <property type="molecule type" value="Genomic_DNA"/>
</dbReference>
<accession>A0AA86V775</accession>
<dbReference type="Pfam" id="PF04278">
    <property type="entry name" value="Tic22"/>
    <property type="match status" value="1"/>
</dbReference>
<dbReference type="PANTHER" id="PTHR33926">
    <property type="entry name" value="PROTEIN TIC 22, CHLOROPLASTIC"/>
    <property type="match status" value="1"/>
</dbReference>
<evidence type="ECO:0000313" key="5">
    <source>
        <dbReference type="Proteomes" id="UP001189624"/>
    </source>
</evidence>
<comment type="subcellular location">
    <subcellularLocation>
        <location evidence="1">Plastid</location>
        <location evidence="1">Chloroplast</location>
    </subcellularLocation>
</comment>
<proteinExistence type="predicted"/>
<dbReference type="PANTHER" id="PTHR33926:SF1">
    <property type="entry name" value="PROTEIN TIC 22-LIKE, CHLOROPLASTIC"/>
    <property type="match status" value="1"/>
</dbReference>
<keyword evidence="3" id="KW-0934">Plastid</keyword>
<dbReference type="InterPro" id="IPR007378">
    <property type="entry name" value="Tic22-like"/>
</dbReference>
<dbReference type="AlphaFoldDB" id="A0AA86V775"/>
<dbReference type="Proteomes" id="UP001189624">
    <property type="component" value="Chromosome 3"/>
</dbReference>
<sequence>MNLDGFQKALADLQGRCSTLLGNLTRLQPNHGPFPALPTSPPWARIAPPGRGRPMTVEAIEERLEGIPVYALSNASEEFLLVSGSSTGKHLGLFCFNKDDAEALLNQVTLIDPHARQGSKVVPVALNKVLYSSLSTPLLLRSVSFGYLSRACFFRCFSSR</sequence>
<dbReference type="Gramene" id="rna-AYBTSS11_LOCUS8742">
    <property type="protein sequence ID" value="CAJ1938728.1"/>
    <property type="gene ID" value="gene-AYBTSS11_LOCUS8742"/>
</dbReference>
<dbReference type="GO" id="GO:0015031">
    <property type="term" value="P:protein transport"/>
    <property type="evidence" value="ECO:0007669"/>
    <property type="project" value="InterPro"/>
</dbReference>
<keyword evidence="2" id="KW-0150">Chloroplast</keyword>
<protein>
    <submittedName>
        <fullName evidence="4">Uncharacterized protein</fullName>
    </submittedName>
</protein>
<evidence type="ECO:0000256" key="2">
    <source>
        <dbReference type="ARBA" id="ARBA00022528"/>
    </source>
</evidence>
<dbReference type="GO" id="GO:0009507">
    <property type="term" value="C:chloroplast"/>
    <property type="evidence" value="ECO:0007669"/>
    <property type="project" value="UniProtKB-SubCell"/>
</dbReference>
<dbReference type="Gene3D" id="3.40.1350.100">
    <property type="match status" value="1"/>
</dbReference>
<name>A0AA86V775_9FABA</name>
<reference evidence="4" key="1">
    <citation type="submission" date="2023-10" db="EMBL/GenBank/DDBJ databases">
        <authorList>
            <person name="Domelevo Entfellner J.-B."/>
        </authorList>
    </citation>
    <scope>NUCLEOTIDE SEQUENCE</scope>
</reference>
<keyword evidence="5" id="KW-1185">Reference proteome</keyword>
<evidence type="ECO:0000256" key="1">
    <source>
        <dbReference type="ARBA" id="ARBA00004229"/>
    </source>
</evidence>
<gene>
    <name evidence="4" type="ORF">AYBTSS11_LOCUS8742</name>
</gene>
<evidence type="ECO:0000313" key="4">
    <source>
        <dbReference type="EMBL" id="CAJ1938728.1"/>
    </source>
</evidence>